<evidence type="ECO:0000256" key="3">
    <source>
        <dbReference type="ARBA" id="ARBA00022729"/>
    </source>
</evidence>
<dbReference type="NCBIfam" id="TIGR01167">
    <property type="entry name" value="LPXTG_anchor"/>
    <property type="match status" value="1"/>
</dbReference>
<dbReference type="RefSeq" id="WP_212569883.1">
    <property type="nucleotide sequence ID" value="NZ_CP073084.1"/>
</dbReference>
<keyword evidence="3 7" id="KW-0732">Signal</keyword>
<keyword evidence="1" id="KW-0134">Cell wall</keyword>
<dbReference type="SUPFAM" id="SSF49401">
    <property type="entry name" value="Bacterial adhesins"/>
    <property type="match status" value="2"/>
</dbReference>
<keyword evidence="6" id="KW-0472">Membrane</keyword>
<feature type="signal peptide" evidence="7">
    <location>
        <begin position="1"/>
        <end position="27"/>
    </location>
</feature>
<dbReference type="InterPro" id="IPR008966">
    <property type="entry name" value="Adhesion_dom_sf"/>
</dbReference>
<dbReference type="Pfam" id="PF05737">
    <property type="entry name" value="Collagen_bind"/>
    <property type="match status" value="1"/>
</dbReference>
<dbReference type="Gene3D" id="2.60.40.3050">
    <property type="match status" value="5"/>
</dbReference>
<feature type="compositionally biased region" description="Polar residues" evidence="5">
    <location>
        <begin position="1043"/>
        <end position="1053"/>
    </location>
</feature>
<evidence type="ECO:0000256" key="4">
    <source>
        <dbReference type="ARBA" id="ARBA00023088"/>
    </source>
</evidence>
<evidence type="ECO:0000313" key="9">
    <source>
        <dbReference type="EMBL" id="QUE53718.1"/>
    </source>
</evidence>
<dbReference type="Proteomes" id="UP000677616">
    <property type="component" value="Chromosome"/>
</dbReference>
<proteinExistence type="predicted"/>
<feature type="chain" id="PRO_5045776968" evidence="7">
    <location>
        <begin position="28"/>
        <end position="1083"/>
    </location>
</feature>
<feature type="compositionally biased region" description="Low complexity" evidence="5">
    <location>
        <begin position="887"/>
        <end position="1031"/>
    </location>
</feature>
<gene>
    <name evidence="9" type="ORF">INT76_07740</name>
</gene>
<keyword evidence="10" id="KW-1185">Reference proteome</keyword>
<name>A0ABX7YJN5_9STRE</name>
<dbReference type="NCBIfam" id="TIGR03786">
    <property type="entry name" value="strep_pil_rpt"/>
    <property type="match status" value="5"/>
</dbReference>
<dbReference type="InterPro" id="IPR022464">
    <property type="entry name" value="Strep_pil_isopept_link"/>
</dbReference>
<dbReference type="InterPro" id="IPR019931">
    <property type="entry name" value="LPXTG_anchor"/>
</dbReference>
<keyword evidence="2" id="KW-0964">Secreted</keyword>
<feature type="transmembrane region" description="Helical" evidence="6">
    <location>
        <begin position="1059"/>
        <end position="1078"/>
    </location>
</feature>
<dbReference type="PROSITE" id="PS50847">
    <property type="entry name" value="GRAM_POS_ANCHORING"/>
    <property type="match status" value="1"/>
</dbReference>
<keyword evidence="4" id="KW-0572">Peptidoglycan-anchor</keyword>
<dbReference type="InterPro" id="IPR038174">
    <property type="entry name" value="Strep_pil_link_sf"/>
</dbReference>
<dbReference type="InterPro" id="IPR008456">
    <property type="entry name" value="Collagen-bd_dom"/>
</dbReference>
<keyword evidence="6" id="KW-0812">Transmembrane</keyword>
<evidence type="ECO:0000256" key="7">
    <source>
        <dbReference type="SAM" id="SignalP"/>
    </source>
</evidence>
<dbReference type="Gene3D" id="2.60.40.740">
    <property type="match status" value="1"/>
</dbReference>
<dbReference type="EMBL" id="CP073084">
    <property type="protein sequence ID" value="QUE53718.1"/>
    <property type="molecule type" value="Genomic_DNA"/>
</dbReference>
<evidence type="ECO:0000256" key="1">
    <source>
        <dbReference type="ARBA" id="ARBA00022512"/>
    </source>
</evidence>
<sequence length="1083" mass="115814">MKVFRKLMGLLSAAVLVFSALSIPTLANELTSGYTVSTAFTVNNNPVVNNASYGEAKFYVNPTYTFDDATVLNNGDTLVYSVPSVFKLEQPMTQPLTAPTGETIAQMATDPSTGKVTVTITDAAYFARLNETKKLSFLFTVVWNDSTPYNVAQTFTLQGAPEYTLTRIKVDEEPQGYSKWGVQDSANPNYINWRIRVNRDVNNLGQVVIKDVIPEGQELATPITGYYFANWDNGPRTSFTANDPSIVTITDANNFTINAGDLSNRGIFIIYKTFLTAPVDKVDKKAYNDIVVTSDGTPMAALVSRPFAPLTTTDGVGSGVRSDEAVFTVNKVLDGRTLNADEFTFELVDDATGNVVQTVKNAADGTVTFEKIKFSTVGEFTYTIREVASGLAGVTDDADTDIKVTVQVTESGGMKQAAITYDRTEFTNTYKAASTKLALEADKALTGRTLQADEFEFALTGTDGTSLTAKNTTTGKVVFPEIEYTTAGTYTYTISEVKGNLGGVTYDDTAVKATVVVTDNQQGALEAVVTYENNDQTFENTYTASPVKVKIPAVKRLDGRTLKADEFEFQLKEDATQTVVETVKNTADGQINFAELTFNTAGEYKYTISEVQGNLGGVQYDTTDVKATVSVTDNGQGQLQAALTFENGDNAFENTYSAAPGAASLSAKKVLNGRELKAGEFEFVLTDQNGQEVERVKNLANGDINFSALTFTKADVYTYTISEVKGSLGGVQYDDTTVKATVTVTDNEQGQLVTAVTYENDDQTFENGYSTTQASAQLSAKKILEGRELKADEFEFVLSAENGPEIETVKNAAGGSITFAPITYTQAGTYAYTISEKEAGLEGITYDKTTAKVTVEVVDNGQGQLVATVTSAVPTFKNIYVEPTTTTTTTTTTTEEPTVTTTESTTTETTTSEESTTTTEATTSEESTTTTEATTSEESTTTTEATTSEESTTTTEATTSEESTTTTETTTSEESTTTTEATTSEASTTTTEATTSEASTTTTEATTSEASTTTTEATTTTGTTTESTTTTDGQTPPPAKGGNTPSKQVLPNTGESSNVWMVISGIIGLVVAGLGYFFHKRNA</sequence>
<reference evidence="9 10" key="1">
    <citation type="submission" date="2021-04" db="EMBL/GenBank/DDBJ databases">
        <title>Complete genome sequence of a novel Streptococcus species.</title>
        <authorList>
            <person name="Teng J.L.L."/>
        </authorList>
    </citation>
    <scope>NUCLEOTIDE SEQUENCE [LARGE SCALE GENOMIC DNA]</scope>
    <source>
        <strain evidence="9 10">HKU75</strain>
    </source>
</reference>
<evidence type="ECO:0000256" key="6">
    <source>
        <dbReference type="SAM" id="Phobius"/>
    </source>
</evidence>
<evidence type="ECO:0000256" key="5">
    <source>
        <dbReference type="SAM" id="MobiDB-lite"/>
    </source>
</evidence>
<keyword evidence="6" id="KW-1133">Transmembrane helix</keyword>
<organism evidence="9 10">
    <name type="scientific">Streptococcus oriscaviae</name>
    <dbReference type="NCBI Taxonomy" id="2781599"/>
    <lineage>
        <taxon>Bacteria</taxon>
        <taxon>Bacillati</taxon>
        <taxon>Bacillota</taxon>
        <taxon>Bacilli</taxon>
        <taxon>Lactobacillales</taxon>
        <taxon>Streptococcaceae</taxon>
        <taxon>Streptococcus</taxon>
    </lineage>
</organism>
<accession>A0ABX7YJN5</accession>
<feature type="region of interest" description="Disordered" evidence="5">
    <location>
        <begin position="887"/>
        <end position="1053"/>
    </location>
</feature>
<protein>
    <submittedName>
        <fullName evidence="9">LPXTG cell wall anchor domain-containing protein</fullName>
    </submittedName>
</protein>
<dbReference type="Pfam" id="PF00746">
    <property type="entry name" value="Gram_pos_anchor"/>
    <property type="match status" value="1"/>
</dbReference>
<dbReference type="Pfam" id="PF12892">
    <property type="entry name" value="FctA"/>
    <property type="match status" value="5"/>
</dbReference>
<evidence type="ECO:0000259" key="8">
    <source>
        <dbReference type="PROSITE" id="PS50847"/>
    </source>
</evidence>
<evidence type="ECO:0000313" key="10">
    <source>
        <dbReference type="Proteomes" id="UP000677616"/>
    </source>
</evidence>
<evidence type="ECO:0000256" key="2">
    <source>
        <dbReference type="ARBA" id="ARBA00022525"/>
    </source>
</evidence>
<feature type="domain" description="Gram-positive cocci surface proteins LPxTG" evidence="8">
    <location>
        <begin position="1050"/>
        <end position="1083"/>
    </location>
</feature>